<evidence type="ECO:0000313" key="3">
    <source>
        <dbReference type="Proteomes" id="UP000515913"/>
    </source>
</evidence>
<dbReference type="GO" id="GO:0016757">
    <property type="term" value="F:glycosyltransferase activity"/>
    <property type="evidence" value="ECO:0007669"/>
    <property type="project" value="InterPro"/>
</dbReference>
<dbReference type="SUPFAM" id="SSF53756">
    <property type="entry name" value="UDP-Glycosyltransferase/glycogen phosphorylase"/>
    <property type="match status" value="1"/>
</dbReference>
<dbReference type="PANTHER" id="PTHR12526">
    <property type="entry name" value="GLYCOSYLTRANSFERASE"/>
    <property type="match status" value="1"/>
</dbReference>
<dbReference type="EMBL" id="CP060637">
    <property type="protein sequence ID" value="QNM14779.1"/>
    <property type="molecule type" value="Genomic_DNA"/>
</dbReference>
<evidence type="ECO:0000313" key="2">
    <source>
        <dbReference type="EMBL" id="QNM14779.1"/>
    </source>
</evidence>
<sequence>MKILILGPFPIENKGLNGQSIANKTLLEGLKKNYSVDFINTAKDLKSINKKEQGKFKICKFLMIIIGLIKEILKILLCKYDVIYMTPGQSLLGFMRFTPYMIVAFLKNTPCYIHIHGGYFRKMYNSQSKIIKQILTFFLRRITGVIVLGNSLRYMFKDLVDNDKIFICENGVEDNIIATKIDIEKKVKKFKNTRKRRIIYLSNLMKEKGILDLLKVTEYFTSSELELHLAGGIEDEIKDEVFFFLNKYPDKIKYHGIVQNEFKKKLLLQSDIFVLPTYYSNEGQPISILEAYVTGCSVITTNQGGIQDIFIDGVNGVLCEAHNVNSIHNGINKLFMDEKYIEHNYYYGLNFFSSKKFIKRIENIIINSN</sequence>
<dbReference type="Pfam" id="PF00534">
    <property type="entry name" value="Glycos_transf_1"/>
    <property type="match status" value="1"/>
</dbReference>
<dbReference type="InterPro" id="IPR001296">
    <property type="entry name" value="Glyco_trans_1"/>
</dbReference>
<dbReference type="CDD" id="cd03801">
    <property type="entry name" value="GT4_PimA-like"/>
    <property type="match status" value="1"/>
</dbReference>
<dbReference type="Proteomes" id="UP000515913">
    <property type="component" value="Chromosome"/>
</dbReference>
<protein>
    <submittedName>
        <fullName evidence="2">Glycosyltransferase family 4 protein</fullName>
    </submittedName>
</protein>
<keyword evidence="3" id="KW-1185">Reference proteome</keyword>
<proteinExistence type="predicted"/>
<gene>
    <name evidence="2" type="ORF">H9Q81_07390</name>
</gene>
<accession>A0A7G9GVE7</accession>
<dbReference type="RefSeq" id="WP_187422727.1">
    <property type="nucleotide sequence ID" value="NZ_CP060637.1"/>
</dbReference>
<reference evidence="2 3" key="1">
    <citation type="submission" date="2020-08" db="EMBL/GenBank/DDBJ databases">
        <authorList>
            <person name="Liu C."/>
            <person name="Sun Q."/>
        </authorList>
    </citation>
    <scope>NUCLEOTIDE SEQUENCE [LARGE SCALE GENOMIC DNA]</scope>
    <source>
        <strain evidence="2 3">NSJ-57</strain>
    </source>
</reference>
<dbReference type="KEGG" id="fho:H9Q81_07390"/>
<dbReference type="AlphaFoldDB" id="A0A7G9GVE7"/>
<evidence type="ECO:0000259" key="1">
    <source>
        <dbReference type="Pfam" id="PF00534"/>
    </source>
</evidence>
<dbReference type="Gene3D" id="3.40.50.2000">
    <property type="entry name" value="Glycogen Phosphorylase B"/>
    <property type="match status" value="2"/>
</dbReference>
<name>A0A7G9GVE7_9FUSO</name>
<organism evidence="2 3">
    <name type="scientific">Fusobacterium hominis</name>
    <dbReference type="NCBI Taxonomy" id="2764326"/>
    <lineage>
        <taxon>Bacteria</taxon>
        <taxon>Fusobacteriati</taxon>
        <taxon>Fusobacteriota</taxon>
        <taxon>Fusobacteriia</taxon>
        <taxon>Fusobacteriales</taxon>
        <taxon>Fusobacteriaceae</taxon>
        <taxon>Fusobacterium</taxon>
    </lineage>
</organism>
<keyword evidence="2" id="KW-0808">Transferase</keyword>
<feature type="domain" description="Glycosyl transferase family 1" evidence="1">
    <location>
        <begin position="184"/>
        <end position="341"/>
    </location>
</feature>
<dbReference type="PANTHER" id="PTHR12526:SF630">
    <property type="entry name" value="GLYCOSYLTRANSFERASE"/>
    <property type="match status" value="1"/>
</dbReference>